<dbReference type="InterPro" id="IPR036817">
    <property type="entry name" value="Transthyretin/HIU_hydrolase_sf"/>
</dbReference>
<keyword evidence="6" id="KW-0659">Purine metabolism</keyword>
<organism evidence="10 11">
    <name type="scientific">Sordaria brevicollis</name>
    <dbReference type="NCBI Taxonomy" id="83679"/>
    <lineage>
        <taxon>Eukaryota</taxon>
        <taxon>Fungi</taxon>
        <taxon>Dikarya</taxon>
        <taxon>Ascomycota</taxon>
        <taxon>Pezizomycotina</taxon>
        <taxon>Sordariomycetes</taxon>
        <taxon>Sordariomycetidae</taxon>
        <taxon>Sordariales</taxon>
        <taxon>Sordariaceae</taxon>
        <taxon>Sordaria</taxon>
    </lineage>
</organism>
<evidence type="ECO:0000256" key="7">
    <source>
        <dbReference type="ARBA" id="ARBA00022801"/>
    </source>
</evidence>
<sequence>MEPCWKPKLELAPPESCSGQRYTAAADGPSSFPIVGRDLAAGGKEEAVSVDAPSRQRETQVQPAKMATKDRITCHILDTSKGQPARSVHVKLELLSSTSSTSSSSTTTEPNTIQSTKVFESQTDEDGRIKTWLPYSSALSSGEVPVYTLEDVFVNDIKGPSRWMLRFDTAGYFGGEDKTFFPEVTVVFRVEEGQTYHVPLLLAPYSYSTYRGS</sequence>
<dbReference type="GO" id="GO:0006144">
    <property type="term" value="P:purine nucleobase metabolic process"/>
    <property type="evidence" value="ECO:0007669"/>
    <property type="project" value="UniProtKB-KW"/>
</dbReference>
<protein>
    <recommendedName>
        <fullName evidence="5">hydroxyisourate hydrolase</fullName>
        <ecNumber evidence="5">3.5.2.17</ecNumber>
    </recommendedName>
</protein>
<evidence type="ECO:0000313" key="11">
    <source>
        <dbReference type="Proteomes" id="UP001281003"/>
    </source>
</evidence>
<dbReference type="FunFam" id="2.60.40.180:FF:000006">
    <property type="entry name" value="Probable 5-hydroxyisourate hydrolase"/>
    <property type="match status" value="1"/>
</dbReference>
<comment type="catalytic activity">
    <reaction evidence="1">
        <text>5-hydroxyisourate + H2O = 5-hydroxy-2-oxo-4-ureido-2,5-dihydro-1H-imidazole-5-carboxylate + H(+)</text>
        <dbReference type="Rhea" id="RHEA:23736"/>
        <dbReference type="ChEBI" id="CHEBI:15377"/>
        <dbReference type="ChEBI" id="CHEBI:15378"/>
        <dbReference type="ChEBI" id="CHEBI:18072"/>
        <dbReference type="ChEBI" id="CHEBI:58639"/>
        <dbReference type="EC" id="3.5.2.17"/>
    </reaction>
</comment>
<proteinExistence type="inferred from homology"/>
<feature type="region of interest" description="Disordered" evidence="8">
    <location>
        <begin position="98"/>
        <end position="120"/>
    </location>
</feature>
<dbReference type="Pfam" id="PF00576">
    <property type="entry name" value="Transthyretin"/>
    <property type="match status" value="1"/>
</dbReference>
<dbReference type="PANTHER" id="PTHR10395:SF7">
    <property type="entry name" value="5-HYDROXYISOURATE HYDROLASE"/>
    <property type="match status" value="1"/>
</dbReference>
<dbReference type="Gene3D" id="2.60.40.180">
    <property type="entry name" value="Transthyretin/hydroxyisourate hydrolase domain"/>
    <property type="match status" value="1"/>
</dbReference>
<dbReference type="NCBIfam" id="TIGR02962">
    <property type="entry name" value="hdxy_isourate"/>
    <property type="match status" value="1"/>
</dbReference>
<name>A0AAE0PFI5_SORBR</name>
<dbReference type="EMBL" id="JAUTDP010000005">
    <property type="protein sequence ID" value="KAK3399028.1"/>
    <property type="molecule type" value="Genomic_DNA"/>
</dbReference>
<dbReference type="CDD" id="cd05822">
    <property type="entry name" value="TLP_HIUase"/>
    <property type="match status" value="1"/>
</dbReference>
<evidence type="ECO:0000256" key="4">
    <source>
        <dbReference type="ARBA" id="ARBA00011881"/>
    </source>
</evidence>
<dbReference type="GO" id="GO:0033971">
    <property type="term" value="F:hydroxyisourate hydrolase activity"/>
    <property type="evidence" value="ECO:0007669"/>
    <property type="project" value="UniProtKB-EC"/>
</dbReference>
<reference evidence="10" key="2">
    <citation type="submission" date="2023-07" db="EMBL/GenBank/DDBJ databases">
        <authorList>
            <consortium name="Lawrence Berkeley National Laboratory"/>
            <person name="Haridas S."/>
            <person name="Hensen N."/>
            <person name="Bonometti L."/>
            <person name="Westerberg I."/>
            <person name="Brannstrom I.O."/>
            <person name="Guillou S."/>
            <person name="Cros-Aarteil S."/>
            <person name="Calhoun S."/>
            <person name="Kuo A."/>
            <person name="Mondo S."/>
            <person name="Pangilinan J."/>
            <person name="Riley R."/>
            <person name="LaButti K."/>
            <person name="Andreopoulos B."/>
            <person name="Lipzen A."/>
            <person name="Chen C."/>
            <person name="Yanf M."/>
            <person name="Daum C."/>
            <person name="Ng V."/>
            <person name="Clum A."/>
            <person name="Steindorff A."/>
            <person name="Ohm R."/>
            <person name="Martin F."/>
            <person name="Silar P."/>
            <person name="Natvig D."/>
            <person name="Lalanne C."/>
            <person name="Gautier V."/>
            <person name="Ament-velasquez S.L."/>
            <person name="Kruys A."/>
            <person name="Hutchinson M.I."/>
            <person name="Powell A.J."/>
            <person name="Barry K."/>
            <person name="Miller A.N."/>
            <person name="Grigoriev I.V."/>
            <person name="Debuchy R."/>
            <person name="Gladieux P."/>
            <person name="Thoren M.H."/>
            <person name="Johannesson H."/>
        </authorList>
    </citation>
    <scope>NUCLEOTIDE SEQUENCE</scope>
    <source>
        <strain evidence="10">FGSC 1904</strain>
    </source>
</reference>
<keyword evidence="7" id="KW-0378">Hydrolase</keyword>
<comment type="subunit">
    <text evidence="4">Homotetramer.</text>
</comment>
<dbReference type="AlphaFoldDB" id="A0AAE0PFI5"/>
<evidence type="ECO:0000256" key="8">
    <source>
        <dbReference type="SAM" id="MobiDB-lite"/>
    </source>
</evidence>
<feature type="region of interest" description="Disordered" evidence="8">
    <location>
        <begin position="1"/>
        <end position="30"/>
    </location>
</feature>
<feature type="compositionally biased region" description="Polar residues" evidence="8">
    <location>
        <begin position="109"/>
        <end position="120"/>
    </location>
</feature>
<dbReference type="PROSITE" id="PS00769">
    <property type="entry name" value="TRANSTHYRETIN_2"/>
    <property type="match status" value="1"/>
</dbReference>
<dbReference type="PROSITE" id="PS00768">
    <property type="entry name" value="TRANSTHYRETIN_1"/>
    <property type="match status" value="1"/>
</dbReference>
<evidence type="ECO:0000259" key="9">
    <source>
        <dbReference type="Pfam" id="PF00576"/>
    </source>
</evidence>
<keyword evidence="11" id="KW-1185">Reference proteome</keyword>
<evidence type="ECO:0000256" key="5">
    <source>
        <dbReference type="ARBA" id="ARBA00012609"/>
    </source>
</evidence>
<dbReference type="InterPro" id="IPR014306">
    <property type="entry name" value="Hydroxyisourate_hydrolase"/>
</dbReference>
<dbReference type="SUPFAM" id="SSF49472">
    <property type="entry name" value="Transthyretin (synonym: prealbumin)"/>
    <property type="match status" value="1"/>
</dbReference>
<evidence type="ECO:0000256" key="6">
    <source>
        <dbReference type="ARBA" id="ARBA00022631"/>
    </source>
</evidence>
<evidence type="ECO:0000256" key="1">
    <source>
        <dbReference type="ARBA" id="ARBA00001043"/>
    </source>
</evidence>
<comment type="function">
    <text evidence="2">Catalyzes the hydrolysis of 5-hydroxyisourate (HIU) to 2-oxo-4-hydroxy-4-carboxy-5-ureidoimidazoline (OHCU).</text>
</comment>
<dbReference type="InterPro" id="IPR023416">
    <property type="entry name" value="Transthyretin/HIU_hydrolase_d"/>
</dbReference>
<comment type="caution">
    <text evidence="10">The sequence shown here is derived from an EMBL/GenBank/DDBJ whole genome shotgun (WGS) entry which is preliminary data.</text>
</comment>
<accession>A0AAE0PFI5</accession>
<comment type="similarity">
    <text evidence="3">Belongs to the transthyretin family. 5-hydroxyisourate hydrolase subfamily.</text>
</comment>
<feature type="compositionally biased region" description="Low complexity" evidence="8">
    <location>
        <begin position="98"/>
        <end position="108"/>
    </location>
</feature>
<gene>
    <name evidence="10" type="ORF">B0T20DRAFT_392054</name>
</gene>
<evidence type="ECO:0000256" key="2">
    <source>
        <dbReference type="ARBA" id="ARBA00002704"/>
    </source>
</evidence>
<evidence type="ECO:0000256" key="3">
    <source>
        <dbReference type="ARBA" id="ARBA00009850"/>
    </source>
</evidence>
<evidence type="ECO:0000313" key="10">
    <source>
        <dbReference type="EMBL" id="KAK3399028.1"/>
    </source>
</evidence>
<feature type="domain" description="Transthyretin/hydroxyisourate hydrolase" evidence="9">
    <location>
        <begin position="72"/>
        <end position="212"/>
    </location>
</feature>
<dbReference type="Proteomes" id="UP001281003">
    <property type="component" value="Unassembled WGS sequence"/>
</dbReference>
<dbReference type="InterPro" id="IPR023418">
    <property type="entry name" value="Thyroxine_BS"/>
</dbReference>
<dbReference type="InterPro" id="IPR023419">
    <property type="entry name" value="Transthyretin_CS"/>
</dbReference>
<dbReference type="EC" id="3.5.2.17" evidence="5"/>
<dbReference type="PANTHER" id="PTHR10395">
    <property type="entry name" value="URICASE AND TRANSTHYRETIN-RELATED"/>
    <property type="match status" value="1"/>
</dbReference>
<reference evidence="10" key="1">
    <citation type="journal article" date="2023" name="Mol. Phylogenet. Evol.">
        <title>Genome-scale phylogeny and comparative genomics of the fungal order Sordariales.</title>
        <authorList>
            <person name="Hensen N."/>
            <person name="Bonometti L."/>
            <person name="Westerberg I."/>
            <person name="Brannstrom I.O."/>
            <person name="Guillou S."/>
            <person name="Cros-Aarteil S."/>
            <person name="Calhoun S."/>
            <person name="Haridas S."/>
            <person name="Kuo A."/>
            <person name="Mondo S."/>
            <person name="Pangilinan J."/>
            <person name="Riley R."/>
            <person name="LaButti K."/>
            <person name="Andreopoulos B."/>
            <person name="Lipzen A."/>
            <person name="Chen C."/>
            <person name="Yan M."/>
            <person name="Daum C."/>
            <person name="Ng V."/>
            <person name="Clum A."/>
            <person name="Steindorff A."/>
            <person name="Ohm R.A."/>
            <person name="Martin F."/>
            <person name="Silar P."/>
            <person name="Natvig D.O."/>
            <person name="Lalanne C."/>
            <person name="Gautier V."/>
            <person name="Ament-Velasquez S.L."/>
            <person name="Kruys A."/>
            <person name="Hutchinson M.I."/>
            <person name="Powell A.J."/>
            <person name="Barry K."/>
            <person name="Miller A.N."/>
            <person name="Grigoriev I.V."/>
            <person name="Debuchy R."/>
            <person name="Gladieux P."/>
            <person name="Hiltunen Thoren M."/>
            <person name="Johannesson H."/>
        </authorList>
    </citation>
    <scope>NUCLEOTIDE SEQUENCE</scope>
    <source>
        <strain evidence="10">FGSC 1904</strain>
    </source>
</reference>